<dbReference type="InterPro" id="IPR050452">
    <property type="entry name" value="Metacaspase"/>
</dbReference>
<dbReference type="Proteomes" id="UP001054889">
    <property type="component" value="Unassembled WGS sequence"/>
</dbReference>
<evidence type="ECO:0000313" key="4">
    <source>
        <dbReference type="Proteomes" id="UP001054889"/>
    </source>
</evidence>
<proteinExistence type="inferred from homology"/>
<evidence type="ECO:0000256" key="1">
    <source>
        <dbReference type="ARBA" id="ARBA00009005"/>
    </source>
</evidence>
<organism evidence="3 4">
    <name type="scientific">Eleusine coracana subsp. coracana</name>
    <dbReference type="NCBI Taxonomy" id="191504"/>
    <lineage>
        <taxon>Eukaryota</taxon>
        <taxon>Viridiplantae</taxon>
        <taxon>Streptophyta</taxon>
        <taxon>Embryophyta</taxon>
        <taxon>Tracheophyta</taxon>
        <taxon>Spermatophyta</taxon>
        <taxon>Magnoliopsida</taxon>
        <taxon>Liliopsida</taxon>
        <taxon>Poales</taxon>
        <taxon>Poaceae</taxon>
        <taxon>PACMAD clade</taxon>
        <taxon>Chloridoideae</taxon>
        <taxon>Cynodonteae</taxon>
        <taxon>Eleusininae</taxon>
        <taxon>Eleusine</taxon>
    </lineage>
</organism>
<name>A0AAV5G3L1_ELECO</name>
<dbReference type="PANTHER" id="PTHR48104">
    <property type="entry name" value="METACASPASE-4"/>
    <property type="match status" value="1"/>
</dbReference>
<evidence type="ECO:0000313" key="2">
    <source>
        <dbReference type="EMBL" id="GJN31664.1"/>
    </source>
</evidence>
<dbReference type="Gene3D" id="3.40.50.12660">
    <property type="match status" value="1"/>
</dbReference>
<keyword evidence="4" id="KW-1185">Reference proteome</keyword>
<protein>
    <submittedName>
        <fullName evidence="3">Uncharacterized protein</fullName>
    </submittedName>
</protein>
<dbReference type="PANTHER" id="PTHR48104:SF24">
    <property type="entry name" value="ICE-LIKE PROTEASE P20 DOMAIN CONTAINING PROTEIN, EXPRESSED"/>
    <property type="match status" value="1"/>
</dbReference>
<accession>A0AAV5G3L1</accession>
<reference evidence="3" key="2">
    <citation type="submission" date="2021-12" db="EMBL/GenBank/DDBJ databases">
        <title>Resequencing data analysis of finger millet.</title>
        <authorList>
            <person name="Hatakeyama M."/>
            <person name="Aluri S."/>
            <person name="Balachadran M.T."/>
            <person name="Sivarajan S.R."/>
            <person name="Poveda L."/>
            <person name="Shimizu-Inatsugi R."/>
            <person name="Schlapbach R."/>
            <person name="Sreeman S.M."/>
            <person name="Shimizu K.K."/>
        </authorList>
    </citation>
    <scope>NUCLEOTIDE SEQUENCE</scope>
</reference>
<comment type="caution">
    <text evidence="3">The sequence shown here is derived from an EMBL/GenBank/DDBJ whole genome shotgun (WGS) entry which is preliminary data.</text>
</comment>
<reference evidence="3" key="1">
    <citation type="journal article" date="2018" name="DNA Res.">
        <title>Multiple hybrid de novo genome assembly of finger millet, an orphan allotetraploid crop.</title>
        <authorList>
            <person name="Hatakeyama M."/>
            <person name="Aluri S."/>
            <person name="Balachadran M.T."/>
            <person name="Sivarajan S.R."/>
            <person name="Patrignani A."/>
            <person name="Gruter S."/>
            <person name="Poveda L."/>
            <person name="Shimizu-Inatsugi R."/>
            <person name="Baeten J."/>
            <person name="Francoijs K.J."/>
            <person name="Nataraja K.N."/>
            <person name="Reddy Y.A.N."/>
            <person name="Phadnis S."/>
            <person name="Ravikumar R.L."/>
            <person name="Schlapbach R."/>
            <person name="Sreeman S.M."/>
            <person name="Shimizu K.K."/>
        </authorList>
    </citation>
    <scope>NUCLEOTIDE SEQUENCE</scope>
</reference>
<dbReference type="GO" id="GO:0004197">
    <property type="term" value="F:cysteine-type endopeptidase activity"/>
    <property type="evidence" value="ECO:0007669"/>
    <property type="project" value="TreeGrafter"/>
</dbReference>
<dbReference type="GO" id="GO:0005737">
    <property type="term" value="C:cytoplasm"/>
    <property type="evidence" value="ECO:0007669"/>
    <property type="project" value="TreeGrafter"/>
</dbReference>
<comment type="similarity">
    <text evidence="1">Belongs to the peptidase C14B family.</text>
</comment>
<dbReference type="EMBL" id="BQKI01000199">
    <property type="protein sequence ID" value="GJN40741.1"/>
    <property type="molecule type" value="Genomic_DNA"/>
</dbReference>
<dbReference type="GO" id="GO:0006508">
    <property type="term" value="P:proteolysis"/>
    <property type="evidence" value="ECO:0007669"/>
    <property type="project" value="TreeGrafter"/>
</dbReference>
<dbReference type="AlphaFoldDB" id="A0AAV5G3L1"/>
<evidence type="ECO:0000313" key="3">
    <source>
        <dbReference type="EMBL" id="GJN40741.1"/>
    </source>
</evidence>
<dbReference type="EMBL" id="BQKI01000082">
    <property type="protein sequence ID" value="GJN31664.1"/>
    <property type="molecule type" value="Genomic_DNA"/>
</dbReference>
<sequence length="141" mass="15176">MYGWQIKDDQKDPCLLPTKDNIRMAMHWLVQGCSSGDSLVFHFSGMGAQPISTNNPNCHGLLHNFSFRAPSQAADSYASVGAMTHSFVKAVQCEPHGVTYGRLLTTMRNIMVNGGSTCNMPGPCGGAPISKIANFSGVQVR</sequence>
<gene>
    <name evidence="3" type="primary">gn00037</name>
    <name evidence="2" type="synonym">gb20087</name>
    <name evidence="2" type="ORF">PR202_gb20087</name>
    <name evidence="3" type="ORF">PR202_gn00037</name>
</gene>